<protein>
    <recommendedName>
        <fullName evidence="4">Prealbumin-like fold domain-containing protein</fullName>
    </recommendedName>
</protein>
<keyword evidence="1" id="KW-0732">Signal</keyword>
<evidence type="ECO:0000313" key="2">
    <source>
        <dbReference type="EMBL" id="GAA4716324.1"/>
    </source>
</evidence>
<evidence type="ECO:0000256" key="1">
    <source>
        <dbReference type="SAM" id="SignalP"/>
    </source>
</evidence>
<dbReference type="Proteomes" id="UP001500556">
    <property type="component" value="Unassembled WGS sequence"/>
</dbReference>
<comment type="caution">
    <text evidence="2">The sequence shown here is derived from an EMBL/GenBank/DDBJ whole genome shotgun (WGS) entry which is preliminary data.</text>
</comment>
<organism evidence="2 3">
    <name type="scientific">Pedococcus ginsenosidimutans</name>
    <dbReference type="NCBI Taxonomy" id="490570"/>
    <lineage>
        <taxon>Bacteria</taxon>
        <taxon>Bacillati</taxon>
        <taxon>Actinomycetota</taxon>
        <taxon>Actinomycetes</taxon>
        <taxon>Micrococcales</taxon>
        <taxon>Intrasporangiaceae</taxon>
        <taxon>Pedococcus</taxon>
    </lineage>
</organism>
<evidence type="ECO:0000313" key="3">
    <source>
        <dbReference type="Proteomes" id="UP001500556"/>
    </source>
</evidence>
<name>A0ABP8XYI7_9MICO</name>
<accession>A0ABP8XYI7</accession>
<dbReference type="EMBL" id="BAABLO010000004">
    <property type="protein sequence ID" value="GAA4716324.1"/>
    <property type="molecule type" value="Genomic_DNA"/>
</dbReference>
<reference evidence="3" key="1">
    <citation type="journal article" date="2019" name="Int. J. Syst. Evol. Microbiol.">
        <title>The Global Catalogue of Microorganisms (GCM) 10K type strain sequencing project: providing services to taxonomists for standard genome sequencing and annotation.</title>
        <authorList>
            <consortium name="The Broad Institute Genomics Platform"/>
            <consortium name="The Broad Institute Genome Sequencing Center for Infectious Disease"/>
            <person name="Wu L."/>
            <person name="Ma J."/>
        </authorList>
    </citation>
    <scope>NUCLEOTIDE SEQUENCE [LARGE SCALE GENOMIC DNA]</scope>
    <source>
        <strain evidence="3">JCM 18961</strain>
    </source>
</reference>
<sequence length="250" mass="26130">MRRHLAGRRAQLTVAAVLLVAVAGAAAAVAAGALRDRTPVHQGLPNPTALPHTPAVPRGPAWVDSTRVSTAKGVFTFEVHAVITAPGTGSRDPQNPTKGLVTVPQMGGYYTLTNTGAEPYDLAEPVRLFAYWKVPHGFCARYDPYMVADLTANSVPVVQVGGGQELCPMAFGDSTLDTTPQTLQPHQPARLSILATDMALGQDYPLHVSKSDAAVVAKVTATAPAAWFASDEELSTSTDHSIATSGLTAP</sequence>
<evidence type="ECO:0008006" key="4">
    <source>
        <dbReference type="Google" id="ProtNLM"/>
    </source>
</evidence>
<proteinExistence type="predicted"/>
<gene>
    <name evidence="2" type="ORF">GCM10025782_11580</name>
</gene>
<dbReference type="RefSeq" id="WP_345501780.1">
    <property type="nucleotide sequence ID" value="NZ_BAABLO010000004.1"/>
</dbReference>
<feature type="chain" id="PRO_5046139761" description="Prealbumin-like fold domain-containing protein" evidence="1">
    <location>
        <begin position="31"/>
        <end position="250"/>
    </location>
</feature>
<keyword evidence="3" id="KW-1185">Reference proteome</keyword>
<feature type="signal peptide" evidence="1">
    <location>
        <begin position="1"/>
        <end position="30"/>
    </location>
</feature>